<name>A0A856QKW3_9GAMM</name>
<sequence>MSHWNEPGPARLLLALARTGPVARGAGASRLGRELLSQLAAEWQIDCPLAGWSPRGHGPVHHDNLPNGIWPGLSHRRDHVIAALSNQPIGLDIECSLGRHVRRLDRLVEAFPTLQTRTAIRQDTQPLQAFYRAWTLHEALFKLAWCEGKRPAHVLSSDIATMLDELAPNGTIHVWQYQDEQLTIHLCIRSPELETRDELEISTPLPGTSVALRPVQGLSAHFR</sequence>
<organism evidence="3 4">
    <name type="scientific">Halomonas binhaiensis</name>
    <dbReference type="NCBI Taxonomy" id="2562282"/>
    <lineage>
        <taxon>Bacteria</taxon>
        <taxon>Pseudomonadati</taxon>
        <taxon>Pseudomonadota</taxon>
        <taxon>Gammaproteobacteria</taxon>
        <taxon>Oceanospirillales</taxon>
        <taxon>Halomonadaceae</taxon>
        <taxon>Halomonas</taxon>
    </lineage>
</organism>
<evidence type="ECO:0000313" key="4">
    <source>
        <dbReference type="Proteomes" id="UP000324285"/>
    </source>
</evidence>
<protein>
    <submittedName>
        <fullName evidence="3">4'-phosphopantetheinyl transferase superfamily protein</fullName>
    </submittedName>
</protein>
<dbReference type="AlphaFoldDB" id="A0A856QKW3"/>
<keyword evidence="4" id="KW-1185">Reference proteome</keyword>
<dbReference type="InterPro" id="IPR008278">
    <property type="entry name" value="4-PPantetheinyl_Trfase_dom"/>
</dbReference>
<keyword evidence="1 3" id="KW-0808">Transferase</keyword>
<dbReference type="InterPro" id="IPR037143">
    <property type="entry name" value="4-PPantetheinyl_Trfase_dom_sf"/>
</dbReference>
<dbReference type="KEGG" id="hbh:E4T21_02320"/>
<evidence type="ECO:0000313" key="3">
    <source>
        <dbReference type="EMBL" id="QEM80522.2"/>
    </source>
</evidence>
<evidence type="ECO:0000256" key="1">
    <source>
        <dbReference type="ARBA" id="ARBA00022679"/>
    </source>
</evidence>
<dbReference type="Pfam" id="PF01648">
    <property type="entry name" value="ACPS"/>
    <property type="match status" value="1"/>
</dbReference>
<accession>A0A856QKW3</accession>
<dbReference type="Gene3D" id="3.90.470.20">
    <property type="entry name" value="4'-phosphopantetheinyl transferase domain"/>
    <property type="match status" value="2"/>
</dbReference>
<feature type="domain" description="4'-phosphopantetheinyl transferase" evidence="2">
    <location>
        <begin position="88"/>
        <end position="144"/>
    </location>
</feature>
<gene>
    <name evidence="3" type="ORF">E4T21_02320</name>
</gene>
<dbReference type="RefSeq" id="WP_187775086.1">
    <property type="nucleotide sequence ID" value="NZ_CP038437.2"/>
</dbReference>
<dbReference type="SUPFAM" id="SSF56214">
    <property type="entry name" value="4'-phosphopantetheinyl transferase"/>
    <property type="match status" value="1"/>
</dbReference>
<dbReference type="GO" id="GO:0000287">
    <property type="term" value="F:magnesium ion binding"/>
    <property type="evidence" value="ECO:0007669"/>
    <property type="project" value="InterPro"/>
</dbReference>
<dbReference type="GO" id="GO:0008897">
    <property type="term" value="F:holo-[acyl-carrier-protein] synthase activity"/>
    <property type="evidence" value="ECO:0007669"/>
    <property type="project" value="InterPro"/>
</dbReference>
<evidence type="ECO:0000259" key="2">
    <source>
        <dbReference type="Pfam" id="PF01648"/>
    </source>
</evidence>
<proteinExistence type="predicted"/>
<dbReference type="EMBL" id="CP038437">
    <property type="protein sequence ID" value="QEM80522.2"/>
    <property type="molecule type" value="Genomic_DNA"/>
</dbReference>
<dbReference type="Proteomes" id="UP000324285">
    <property type="component" value="Chromosome"/>
</dbReference>
<reference evidence="3" key="1">
    <citation type="submission" date="2021-02" db="EMBL/GenBank/DDBJ databases">
        <title>Strain Y2R2, a novel species of the genus Halomonas.</title>
        <authorList>
            <person name="Huang H."/>
        </authorList>
    </citation>
    <scope>NUCLEOTIDE SEQUENCE</scope>
    <source>
        <strain evidence="3">Y2R2</strain>
    </source>
</reference>